<dbReference type="RefSeq" id="WP_120033022.1">
    <property type="nucleotide sequence ID" value="NZ_QVMU01000016.1"/>
</dbReference>
<evidence type="ECO:0000313" key="4">
    <source>
        <dbReference type="EMBL" id="RJX69400.1"/>
    </source>
</evidence>
<feature type="chain" id="PRO_5017445023" evidence="2">
    <location>
        <begin position="19"/>
        <end position="211"/>
    </location>
</feature>
<feature type="signal peptide" evidence="2">
    <location>
        <begin position="1"/>
        <end position="18"/>
    </location>
</feature>
<reference evidence="4 5" key="1">
    <citation type="submission" date="2018-08" db="EMBL/GenBank/DDBJ databases">
        <title>Vibrio isolated from the Eastern China Marginal Seas.</title>
        <authorList>
            <person name="Li Y."/>
        </authorList>
    </citation>
    <scope>NUCLEOTIDE SEQUENCE [LARGE SCALE GENOMIC DNA]</scope>
    <source>
        <strain evidence="4 5">BEI233</strain>
    </source>
</reference>
<gene>
    <name evidence="4" type="ORF">DZ860_15555</name>
</gene>
<protein>
    <submittedName>
        <fullName evidence="4">Porin family protein</fullName>
    </submittedName>
</protein>
<dbReference type="Pfam" id="PF13505">
    <property type="entry name" value="OMP_b-brl"/>
    <property type="match status" value="1"/>
</dbReference>
<organism evidence="4 5">
    <name type="scientific">Vibrio sinensis</name>
    <dbReference type="NCBI Taxonomy" id="2302434"/>
    <lineage>
        <taxon>Bacteria</taxon>
        <taxon>Pseudomonadati</taxon>
        <taxon>Pseudomonadota</taxon>
        <taxon>Gammaproteobacteria</taxon>
        <taxon>Vibrionales</taxon>
        <taxon>Vibrionaceae</taxon>
        <taxon>Vibrio</taxon>
    </lineage>
</organism>
<evidence type="ECO:0000256" key="2">
    <source>
        <dbReference type="SAM" id="SignalP"/>
    </source>
</evidence>
<keyword evidence="1 2" id="KW-0732">Signal</keyword>
<evidence type="ECO:0000313" key="5">
    <source>
        <dbReference type="Proteomes" id="UP000273252"/>
    </source>
</evidence>
<comment type="caution">
    <text evidence="4">The sequence shown here is derived from an EMBL/GenBank/DDBJ whole genome shotgun (WGS) entry which is preliminary data.</text>
</comment>
<evidence type="ECO:0000259" key="3">
    <source>
        <dbReference type="Pfam" id="PF13505"/>
    </source>
</evidence>
<dbReference type="Gene3D" id="2.40.160.20">
    <property type="match status" value="1"/>
</dbReference>
<name>A0A3A6QP78_9VIBR</name>
<dbReference type="Proteomes" id="UP000273252">
    <property type="component" value="Unassembled WGS sequence"/>
</dbReference>
<keyword evidence="5" id="KW-1185">Reference proteome</keyword>
<sequence length="211" mass="23251">MKKFVFIALTACSFAASASPYLGLEYGFGTTSHDVKTVFNDDNITLEPKLEDGIFGGFLGYSVNPSWAIELGYSQFELDASQSVHKGIANGYIKEWEWDSSIHAKQWSIAPVYTHALNSKWTTKLKAGLTYTQYKANAGKYEEQELIANDDVETSKTLAHSSQSTNEVGALVAIGTEYAILPQLTLGANVKFQLDSYANTTSFNIGTTYYF</sequence>
<dbReference type="InterPro" id="IPR027385">
    <property type="entry name" value="Beta-barrel_OMP"/>
</dbReference>
<dbReference type="EMBL" id="QVMU01000016">
    <property type="protein sequence ID" value="RJX69400.1"/>
    <property type="molecule type" value="Genomic_DNA"/>
</dbReference>
<dbReference type="OrthoDB" id="5829709at2"/>
<proteinExistence type="predicted"/>
<dbReference type="SUPFAM" id="SSF56925">
    <property type="entry name" value="OMPA-like"/>
    <property type="match status" value="1"/>
</dbReference>
<dbReference type="AlphaFoldDB" id="A0A3A6QP78"/>
<feature type="domain" description="Outer membrane protein beta-barrel" evidence="3">
    <location>
        <begin position="5"/>
        <end position="211"/>
    </location>
</feature>
<evidence type="ECO:0000256" key="1">
    <source>
        <dbReference type="ARBA" id="ARBA00022729"/>
    </source>
</evidence>
<dbReference type="NCBIfam" id="NF033908">
    <property type="entry name" value="AcfA_fam_omp"/>
    <property type="match status" value="1"/>
</dbReference>
<accession>A0A3A6QP78</accession>
<dbReference type="InterPro" id="IPR011250">
    <property type="entry name" value="OMP/PagP_B-barrel"/>
</dbReference>